<name>A0A8A3P8W0_9HELO</name>
<evidence type="ECO:0000313" key="1">
    <source>
        <dbReference type="EMBL" id="QSZ28797.1"/>
    </source>
</evidence>
<gene>
    <name evidence="1" type="ORF">DSL72_003302</name>
</gene>
<proteinExistence type="predicted"/>
<dbReference type="Proteomes" id="UP000672032">
    <property type="component" value="Chromosome 1"/>
</dbReference>
<keyword evidence="2" id="KW-1185">Reference proteome</keyword>
<dbReference type="AlphaFoldDB" id="A0A8A3P8W0"/>
<sequence>MNSVNSNAKISLTTTRGYRQLLPKLPSPMVRAINLHAEMRVQQVMSVVGYTIYEKAARTGKVLHYHWEDNYIKEEASSEVDKAYAYPKSFVPETIALSKYPNLLCIIVV</sequence>
<dbReference type="EMBL" id="CP063405">
    <property type="protein sequence ID" value="QSZ28797.1"/>
    <property type="molecule type" value="Genomic_DNA"/>
</dbReference>
<organism evidence="1 2">
    <name type="scientific">Monilinia vaccinii-corymbosi</name>
    <dbReference type="NCBI Taxonomy" id="61207"/>
    <lineage>
        <taxon>Eukaryota</taxon>
        <taxon>Fungi</taxon>
        <taxon>Dikarya</taxon>
        <taxon>Ascomycota</taxon>
        <taxon>Pezizomycotina</taxon>
        <taxon>Leotiomycetes</taxon>
        <taxon>Helotiales</taxon>
        <taxon>Sclerotiniaceae</taxon>
        <taxon>Monilinia</taxon>
    </lineage>
</organism>
<accession>A0A8A3P8W0</accession>
<protein>
    <submittedName>
        <fullName evidence="1">Uncharacterized protein</fullName>
    </submittedName>
</protein>
<evidence type="ECO:0000313" key="2">
    <source>
        <dbReference type="Proteomes" id="UP000672032"/>
    </source>
</evidence>
<reference evidence="1" key="1">
    <citation type="submission" date="2020-10" db="EMBL/GenBank/DDBJ databases">
        <title>Genome Sequence of Monilinia vaccinii-corymbosi Sheds Light on Mummy Berry Disease Infection of Blueberry and Mating Type.</title>
        <authorList>
            <person name="Yow A.G."/>
            <person name="Zhang Y."/>
            <person name="Bansal K."/>
            <person name="Eacker S.M."/>
            <person name="Sullivan S."/>
            <person name="Liachko I."/>
            <person name="Cubeta M.A."/>
            <person name="Rollins J.A."/>
            <person name="Ashrafi H."/>
        </authorList>
    </citation>
    <scope>NUCLEOTIDE SEQUENCE</scope>
    <source>
        <strain evidence="1">RL-1</strain>
    </source>
</reference>